<comment type="caution">
    <text evidence="2">The sequence shown here is derived from an EMBL/GenBank/DDBJ whole genome shotgun (WGS) entry which is preliminary data.</text>
</comment>
<gene>
    <name evidence="2" type="ORF">D4765_08315</name>
</gene>
<keyword evidence="3" id="KW-1185">Reference proteome</keyword>
<dbReference type="Proteomes" id="UP000306192">
    <property type="component" value="Unassembled WGS sequence"/>
</dbReference>
<name>A0A4T2C0H0_9MICO</name>
<accession>A0A4T2C0H0</accession>
<feature type="region of interest" description="Disordered" evidence="1">
    <location>
        <begin position="21"/>
        <end position="65"/>
    </location>
</feature>
<evidence type="ECO:0000313" key="3">
    <source>
        <dbReference type="Proteomes" id="UP000306192"/>
    </source>
</evidence>
<evidence type="ECO:0000256" key="1">
    <source>
        <dbReference type="SAM" id="MobiDB-lite"/>
    </source>
</evidence>
<feature type="compositionally biased region" description="Basic and acidic residues" evidence="1">
    <location>
        <begin position="55"/>
        <end position="65"/>
    </location>
</feature>
<feature type="compositionally biased region" description="Polar residues" evidence="1">
    <location>
        <begin position="38"/>
        <end position="51"/>
    </location>
</feature>
<sequence>MTGTAPTLVPAITAPPIVQPLHDDLQPLSEGLVPRPSDLSQSSTEQLQNAQHAIDSVRDDLAQLK</sequence>
<proteinExistence type="predicted"/>
<organism evidence="2 3">
    <name type="scientific">Subtercola vilae</name>
    <dbReference type="NCBI Taxonomy" id="2056433"/>
    <lineage>
        <taxon>Bacteria</taxon>
        <taxon>Bacillati</taxon>
        <taxon>Actinomycetota</taxon>
        <taxon>Actinomycetes</taxon>
        <taxon>Micrococcales</taxon>
        <taxon>Microbacteriaceae</taxon>
        <taxon>Subtercola</taxon>
    </lineage>
</organism>
<reference evidence="2 3" key="1">
    <citation type="journal article" date="2019" name="Microorganisms">
        <title>Systematic Affiliation and Genome Analysis of Subtercola vilae DB165(T) with Particular Emphasis on Cold Adaptation of an Isolate from a High-Altitude Cold Volcano Lake.</title>
        <authorList>
            <person name="Villalobos A.S."/>
            <person name="Wiese J."/>
            <person name="Imhoff J.F."/>
            <person name="Dorador C."/>
            <person name="Keller A."/>
            <person name="Hentschel U."/>
        </authorList>
    </citation>
    <scope>NUCLEOTIDE SEQUENCE [LARGE SCALE GENOMIC DNA]</scope>
    <source>
        <strain evidence="2 3">DB165</strain>
    </source>
</reference>
<protein>
    <submittedName>
        <fullName evidence="2">Uncharacterized protein</fullName>
    </submittedName>
</protein>
<evidence type="ECO:0000313" key="2">
    <source>
        <dbReference type="EMBL" id="TIH37400.1"/>
    </source>
</evidence>
<dbReference type="EMBL" id="QYRT01000012">
    <property type="protein sequence ID" value="TIH37400.1"/>
    <property type="molecule type" value="Genomic_DNA"/>
</dbReference>
<dbReference type="AlphaFoldDB" id="A0A4T2C0H0"/>